<evidence type="ECO:0000313" key="2">
    <source>
        <dbReference type="Proteomes" id="UP000241462"/>
    </source>
</evidence>
<evidence type="ECO:0000313" key="1">
    <source>
        <dbReference type="EMBL" id="PSR94398.1"/>
    </source>
</evidence>
<accession>A0A2T3AF41</accession>
<protein>
    <submittedName>
        <fullName evidence="1">Uncharacterized protein</fullName>
    </submittedName>
</protein>
<keyword evidence="2" id="KW-1185">Reference proteome</keyword>
<dbReference type="InParanoid" id="A0A2T3AF41"/>
<dbReference type="AlphaFoldDB" id="A0A2T3AF41"/>
<organism evidence="1 2">
    <name type="scientific">Coniella lustricola</name>
    <dbReference type="NCBI Taxonomy" id="2025994"/>
    <lineage>
        <taxon>Eukaryota</taxon>
        <taxon>Fungi</taxon>
        <taxon>Dikarya</taxon>
        <taxon>Ascomycota</taxon>
        <taxon>Pezizomycotina</taxon>
        <taxon>Sordariomycetes</taxon>
        <taxon>Sordariomycetidae</taxon>
        <taxon>Diaporthales</taxon>
        <taxon>Schizoparmaceae</taxon>
        <taxon>Coniella</taxon>
    </lineage>
</organism>
<dbReference type="EMBL" id="KZ678398">
    <property type="protein sequence ID" value="PSR94398.1"/>
    <property type="molecule type" value="Genomic_DNA"/>
</dbReference>
<dbReference type="Proteomes" id="UP000241462">
    <property type="component" value="Unassembled WGS sequence"/>
</dbReference>
<name>A0A2T3AF41_9PEZI</name>
<gene>
    <name evidence="1" type="ORF">BD289DRAFT_139780</name>
</gene>
<sequence>MCLAMAKCYQKVGNFAGSLNASYADPGLSLGRASHSSIVFFLPSDTQSSCLLYLRVGVIYRTASICLLLSPHPPSPPSYTGSPDLSAGSFFCLLDTKLLADAVRLSVSAISGRVDPGGNLPKYQCRLLPALDTVRSPVRKVGIDTIARLETKLLAWFLGVVKGNRRLSTNPSDWPLVNQSQP</sequence>
<reference evidence="1 2" key="1">
    <citation type="journal article" date="2018" name="Mycol. Prog.">
        <title>Coniella lustricola, a new species from submerged detritus.</title>
        <authorList>
            <person name="Raudabaugh D.B."/>
            <person name="Iturriaga T."/>
            <person name="Carver A."/>
            <person name="Mondo S."/>
            <person name="Pangilinan J."/>
            <person name="Lipzen A."/>
            <person name="He G."/>
            <person name="Amirebrahimi M."/>
            <person name="Grigoriev I.V."/>
            <person name="Miller A.N."/>
        </authorList>
    </citation>
    <scope>NUCLEOTIDE SEQUENCE [LARGE SCALE GENOMIC DNA]</scope>
    <source>
        <strain evidence="1 2">B22-T-1</strain>
    </source>
</reference>
<proteinExistence type="predicted"/>